<organism evidence="1 2">
    <name type="scientific">Lucilia cuprina</name>
    <name type="common">Green bottle fly</name>
    <name type="synonym">Australian sheep blowfly</name>
    <dbReference type="NCBI Taxonomy" id="7375"/>
    <lineage>
        <taxon>Eukaryota</taxon>
        <taxon>Metazoa</taxon>
        <taxon>Ecdysozoa</taxon>
        <taxon>Arthropoda</taxon>
        <taxon>Hexapoda</taxon>
        <taxon>Insecta</taxon>
        <taxon>Pterygota</taxon>
        <taxon>Neoptera</taxon>
        <taxon>Endopterygota</taxon>
        <taxon>Diptera</taxon>
        <taxon>Brachycera</taxon>
        <taxon>Muscomorpha</taxon>
        <taxon>Oestroidea</taxon>
        <taxon>Calliphoridae</taxon>
        <taxon>Luciliinae</taxon>
        <taxon>Lucilia</taxon>
    </lineage>
</organism>
<keyword evidence="2" id="KW-1185">Reference proteome</keyword>
<proteinExistence type="predicted"/>
<feature type="non-terminal residue" evidence="1">
    <location>
        <position position="1"/>
    </location>
</feature>
<sequence length="187" mass="20588">STNECPTTLKFQQINCLGVFNFIASTSVSLVSIVSLYSTSFTRLLVTSFDYISFCSSALFQQMNASDRYPGEILRCPPDLKVGRWEALSIVPSMNLSLPTPFAAIHPQTMTDPPPCFTVQLTFCGNNSAFGFRQTFVRPSPPKTINLHSSVNITLSQNVGDLLSLLSLMTVFRIGLEISLPLPISFH</sequence>
<comment type="caution">
    <text evidence="1">The sequence shown here is derived from an EMBL/GenBank/DDBJ whole genome shotgun (WGS) entry which is preliminary data.</text>
</comment>
<dbReference type="Proteomes" id="UP000037069">
    <property type="component" value="Unassembled WGS sequence"/>
</dbReference>
<evidence type="ECO:0000313" key="1">
    <source>
        <dbReference type="EMBL" id="KNC32721.1"/>
    </source>
</evidence>
<reference evidence="1 2" key="1">
    <citation type="journal article" date="2015" name="Nat. Commun.">
        <title>Lucilia cuprina genome unlocks parasitic fly biology to underpin future interventions.</title>
        <authorList>
            <person name="Anstead C.A."/>
            <person name="Korhonen P.K."/>
            <person name="Young N.D."/>
            <person name="Hall R.S."/>
            <person name="Jex A.R."/>
            <person name="Murali S.C."/>
            <person name="Hughes D.S."/>
            <person name="Lee S.F."/>
            <person name="Perry T."/>
            <person name="Stroehlein A.J."/>
            <person name="Ansell B.R."/>
            <person name="Breugelmans B."/>
            <person name="Hofmann A."/>
            <person name="Qu J."/>
            <person name="Dugan S."/>
            <person name="Lee S.L."/>
            <person name="Chao H."/>
            <person name="Dinh H."/>
            <person name="Han Y."/>
            <person name="Doddapaneni H.V."/>
            <person name="Worley K.C."/>
            <person name="Muzny D.M."/>
            <person name="Ioannidis P."/>
            <person name="Waterhouse R.M."/>
            <person name="Zdobnov E.M."/>
            <person name="James P.J."/>
            <person name="Bagnall N.H."/>
            <person name="Kotze A.C."/>
            <person name="Gibbs R.A."/>
            <person name="Richards S."/>
            <person name="Batterham P."/>
            <person name="Gasser R.B."/>
        </authorList>
    </citation>
    <scope>NUCLEOTIDE SEQUENCE [LARGE SCALE GENOMIC DNA]</scope>
    <source>
        <strain evidence="1 2">LS</strain>
        <tissue evidence="1">Full body</tissue>
    </source>
</reference>
<dbReference type="STRING" id="7375.A0A0L0CKD3"/>
<dbReference type="AlphaFoldDB" id="A0A0L0CKD3"/>
<accession>A0A0L0CKD3</accession>
<gene>
    <name evidence="1" type="ORF">FF38_02238</name>
</gene>
<evidence type="ECO:0000313" key="2">
    <source>
        <dbReference type="Proteomes" id="UP000037069"/>
    </source>
</evidence>
<name>A0A0L0CKD3_LUCCU</name>
<protein>
    <submittedName>
        <fullName evidence="1">Uncharacterized protein</fullName>
    </submittedName>
</protein>
<dbReference type="EMBL" id="JRES01000284">
    <property type="protein sequence ID" value="KNC32721.1"/>
    <property type="molecule type" value="Genomic_DNA"/>
</dbReference>